<keyword evidence="5" id="KW-0349">Heme</keyword>
<dbReference type="Proteomes" id="UP000070578">
    <property type="component" value="Unassembled WGS sequence"/>
</dbReference>
<evidence type="ECO:0000256" key="1">
    <source>
        <dbReference type="ARBA" id="ARBA00001970"/>
    </source>
</evidence>
<dbReference type="GO" id="GO:0005886">
    <property type="term" value="C:plasma membrane"/>
    <property type="evidence" value="ECO:0007669"/>
    <property type="project" value="UniProtKB-SubCell"/>
</dbReference>
<proteinExistence type="inferred from homology"/>
<dbReference type="Pfam" id="PF01292">
    <property type="entry name" value="Ni_hydr_CYTB"/>
    <property type="match status" value="1"/>
</dbReference>
<evidence type="ECO:0000256" key="5">
    <source>
        <dbReference type="ARBA" id="ARBA00022617"/>
    </source>
</evidence>
<keyword evidence="10" id="KW-0408">Iron</keyword>
<evidence type="ECO:0000256" key="6">
    <source>
        <dbReference type="ARBA" id="ARBA00022692"/>
    </source>
</evidence>
<keyword evidence="7" id="KW-0479">Metal-binding</keyword>
<feature type="transmembrane region" description="Helical" evidence="13">
    <location>
        <begin position="162"/>
        <end position="183"/>
    </location>
</feature>
<dbReference type="PANTHER" id="PTHR30529">
    <property type="entry name" value="CYTOCHROME B561"/>
    <property type="match status" value="1"/>
</dbReference>
<dbReference type="GO" id="GO:0020037">
    <property type="term" value="F:heme binding"/>
    <property type="evidence" value="ECO:0007669"/>
    <property type="project" value="TreeGrafter"/>
</dbReference>
<dbReference type="InterPro" id="IPR016174">
    <property type="entry name" value="Di-haem_cyt_TM"/>
</dbReference>
<name>A0A139BUK2_9PROT</name>
<gene>
    <name evidence="15" type="ORF">AWT59_1249</name>
</gene>
<keyword evidence="6 13" id="KW-0812">Transmembrane</keyword>
<feature type="transmembrane region" description="Helical" evidence="13">
    <location>
        <begin position="107"/>
        <end position="128"/>
    </location>
</feature>
<evidence type="ECO:0000256" key="7">
    <source>
        <dbReference type="ARBA" id="ARBA00022723"/>
    </source>
</evidence>
<evidence type="ECO:0000256" key="13">
    <source>
        <dbReference type="SAM" id="Phobius"/>
    </source>
</evidence>
<keyword evidence="8" id="KW-0249">Electron transport</keyword>
<comment type="subcellular location">
    <subcellularLocation>
        <location evidence="2">Cell membrane</location>
        <topology evidence="2">Multi-pass membrane protein</topology>
    </subcellularLocation>
</comment>
<comment type="caution">
    <text evidence="15">The sequence shown here is derived from an EMBL/GenBank/DDBJ whole genome shotgun (WGS) entry which is preliminary data.</text>
</comment>
<feature type="domain" description="Cytochrome b561 bacterial/Ni-hydrogenase" evidence="14">
    <location>
        <begin position="27"/>
        <end position="193"/>
    </location>
</feature>
<evidence type="ECO:0000256" key="3">
    <source>
        <dbReference type="ARBA" id="ARBA00022448"/>
    </source>
</evidence>
<evidence type="ECO:0000256" key="2">
    <source>
        <dbReference type="ARBA" id="ARBA00004651"/>
    </source>
</evidence>
<keyword evidence="11 13" id="KW-0472">Membrane</keyword>
<evidence type="ECO:0000256" key="4">
    <source>
        <dbReference type="ARBA" id="ARBA00022475"/>
    </source>
</evidence>
<evidence type="ECO:0000256" key="10">
    <source>
        <dbReference type="ARBA" id="ARBA00023004"/>
    </source>
</evidence>
<reference evidence="15 16" key="2">
    <citation type="submission" date="2016-03" db="EMBL/GenBank/DDBJ databases">
        <title>New uncultured bacterium of the family Gallionellaceae from acid mine drainage: description and reconstruction of genome based on metagenomic analysis of microbial community.</title>
        <authorList>
            <person name="Kadnikov V."/>
            <person name="Ivasenko D."/>
            <person name="Beletsky A."/>
            <person name="Mardanov A."/>
            <person name="Danilova E."/>
            <person name="Pimenov N."/>
            <person name="Karnachuk O."/>
            <person name="Ravin N."/>
        </authorList>
    </citation>
    <scope>NUCLEOTIDE SEQUENCE [LARGE SCALE GENOMIC DNA]</scope>
    <source>
        <strain evidence="15">ShG14-8</strain>
    </source>
</reference>
<evidence type="ECO:0000256" key="11">
    <source>
        <dbReference type="ARBA" id="ARBA00023136"/>
    </source>
</evidence>
<dbReference type="InterPro" id="IPR011577">
    <property type="entry name" value="Cyt_b561_bac/Ni-Hgenase"/>
</dbReference>
<organism evidence="15 16">
    <name type="scientific">Candidatus Gallionella acididurans</name>
    <dbReference type="NCBI Taxonomy" id="1796491"/>
    <lineage>
        <taxon>Bacteria</taxon>
        <taxon>Pseudomonadati</taxon>
        <taxon>Pseudomonadota</taxon>
        <taxon>Betaproteobacteria</taxon>
        <taxon>Nitrosomonadales</taxon>
        <taxon>Gallionellaceae</taxon>
        <taxon>Gallionella</taxon>
    </lineage>
</organism>
<reference evidence="15 16" key="1">
    <citation type="submission" date="2016-02" db="EMBL/GenBank/DDBJ databases">
        <authorList>
            <person name="Wen L."/>
            <person name="He K."/>
            <person name="Yang H."/>
        </authorList>
    </citation>
    <scope>NUCLEOTIDE SEQUENCE [LARGE SCALE GENOMIC DNA]</scope>
    <source>
        <strain evidence="15">ShG14-8</strain>
    </source>
</reference>
<feature type="transmembrane region" description="Helical" evidence="13">
    <location>
        <begin position="31"/>
        <end position="49"/>
    </location>
</feature>
<keyword evidence="3" id="KW-0813">Transport</keyword>
<keyword evidence="9 13" id="KW-1133">Transmembrane helix</keyword>
<comment type="similarity">
    <text evidence="12">Belongs to the cytochrome b561 family.</text>
</comment>
<protein>
    <submittedName>
        <fullName evidence="15">Cytochrome b561</fullName>
    </submittedName>
</protein>
<dbReference type="GO" id="GO:0009055">
    <property type="term" value="F:electron transfer activity"/>
    <property type="evidence" value="ECO:0007669"/>
    <property type="project" value="InterPro"/>
</dbReference>
<sequence>MEPAYLTGSTKFTWFDKFREFKVMKQYSKRMVIVHWLTLILLIAAWYLGDSLDDATDDSKATLAGYIVHISVGLSVLLLAVFRFYFRRRDGVPPPTGDTPMDKLAKGVHYLLYALLYVLPISGIMTVITSSAGKALLAGDANLLPKEHGYRSVFAHTVHEQLVNVLIALVALHILGAIKHQFISKDGLMKRMMLRRKD</sequence>
<comment type="cofactor">
    <cofactor evidence="1">
        <name>heme b</name>
        <dbReference type="ChEBI" id="CHEBI:60344"/>
    </cofactor>
</comment>
<accession>A0A139BUK2</accession>
<dbReference type="EMBL" id="LSLI01000023">
    <property type="protein sequence ID" value="KXS32654.1"/>
    <property type="molecule type" value="Genomic_DNA"/>
</dbReference>
<evidence type="ECO:0000256" key="9">
    <source>
        <dbReference type="ARBA" id="ARBA00022989"/>
    </source>
</evidence>
<dbReference type="GO" id="GO:0022904">
    <property type="term" value="P:respiratory electron transport chain"/>
    <property type="evidence" value="ECO:0007669"/>
    <property type="project" value="InterPro"/>
</dbReference>
<keyword evidence="4" id="KW-1003">Cell membrane</keyword>
<evidence type="ECO:0000313" key="16">
    <source>
        <dbReference type="Proteomes" id="UP000070578"/>
    </source>
</evidence>
<dbReference type="SUPFAM" id="SSF81342">
    <property type="entry name" value="Transmembrane di-heme cytochromes"/>
    <property type="match status" value="1"/>
</dbReference>
<dbReference type="InterPro" id="IPR052168">
    <property type="entry name" value="Cytochrome_b561_oxidase"/>
</dbReference>
<evidence type="ECO:0000313" key="15">
    <source>
        <dbReference type="EMBL" id="KXS32654.1"/>
    </source>
</evidence>
<feature type="transmembrane region" description="Helical" evidence="13">
    <location>
        <begin position="61"/>
        <end position="86"/>
    </location>
</feature>
<evidence type="ECO:0000256" key="8">
    <source>
        <dbReference type="ARBA" id="ARBA00022982"/>
    </source>
</evidence>
<dbReference type="GO" id="GO:0046872">
    <property type="term" value="F:metal ion binding"/>
    <property type="evidence" value="ECO:0007669"/>
    <property type="project" value="UniProtKB-KW"/>
</dbReference>
<dbReference type="AlphaFoldDB" id="A0A139BUK2"/>
<evidence type="ECO:0000256" key="12">
    <source>
        <dbReference type="ARBA" id="ARBA00037975"/>
    </source>
</evidence>
<dbReference type="PANTHER" id="PTHR30529:SF7">
    <property type="entry name" value="CYTOCHROME B561 BACTERIAL_NI-HYDROGENASE DOMAIN-CONTAINING PROTEIN"/>
    <property type="match status" value="1"/>
</dbReference>
<evidence type="ECO:0000259" key="14">
    <source>
        <dbReference type="Pfam" id="PF01292"/>
    </source>
</evidence>